<dbReference type="AlphaFoldDB" id="A0A699XKC0"/>
<accession>A0A699XKC0</accession>
<dbReference type="EMBL" id="BKCJ011877964">
    <property type="protein sequence ID" value="GFD60462.1"/>
    <property type="molecule type" value="Genomic_DNA"/>
</dbReference>
<gene>
    <name evidence="1" type="ORF">Tci_932431</name>
</gene>
<sequence>ADVPLLGELGAKADKQMAVSMIGEIAEPIVEMKE</sequence>
<feature type="non-terminal residue" evidence="1">
    <location>
        <position position="1"/>
    </location>
</feature>
<evidence type="ECO:0000313" key="1">
    <source>
        <dbReference type="EMBL" id="GFD60462.1"/>
    </source>
</evidence>
<name>A0A699XKC0_TANCI</name>
<proteinExistence type="predicted"/>
<comment type="caution">
    <text evidence="1">The sequence shown here is derived from an EMBL/GenBank/DDBJ whole genome shotgun (WGS) entry which is preliminary data.</text>
</comment>
<organism evidence="1">
    <name type="scientific">Tanacetum cinerariifolium</name>
    <name type="common">Dalmatian daisy</name>
    <name type="synonym">Chrysanthemum cinerariifolium</name>
    <dbReference type="NCBI Taxonomy" id="118510"/>
    <lineage>
        <taxon>Eukaryota</taxon>
        <taxon>Viridiplantae</taxon>
        <taxon>Streptophyta</taxon>
        <taxon>Embryophyta</taxon>
        <taxon>Tracheophyta</taxon>
        <taxon>Spermatophyta</taxon>
        <taxon>Magnoliopsida</taxon>
        <taxon>eudicotyledons</taxon>
        <taxon>Gunneridae</taxon>
        <taxon>Pentapetalae</taxon>
        <taxon>asterids</taxon>
        <taxon>campanulids</taxon>
        <taxon>Asterales</taxon>
        <taxon>Asteraceae</taxon>
        <taxon>Asteroideae</taxon>
        <taxon>Anthemideae</taxon>
        <taxon>Anthemidinae</taxon>
        <taxon>Tanacetum</taxon>
    </lineage>
</organism>
<protein>
    <submittedName>
        <fullName evidence="1">Uncharacterized protein</fullName>
    </submittedName>
</protein>
<reference evidence="1" key="1">
    <citation type="journal article" date="2019" name="Sci. Rep.">
        <title>Draft genome of Tanacetum cinerariifolium, the natural source of mosquito coil.</title>
        <authorList>
            <person name="Yamashiro T."/>
            <person name="Shiraishi A."/>
            <person name="Satake H."/>
            <person name="Nakayama K."/>
        </authorList>
    </citation>
    <scope>NUCLEOTIDE SEQUENCE</scope>
</reference>